<evidence type="ECO:0000256" key="2">
    <source>
        <dbReference type="ARBA" id="ARBA00022692"/>
    </source>
</evidence>
<dbReference type="EMBL" id="JARXHW010000002">
    <property type="protein sequence ID" value="MDQ8206148.1"/>
    <property type="molecule type" value="Genomic_DNA"/>
</dbReference>
<feature type="chain" id="PRO_5045960165" evidence="4">
    <location>
        <begin position="33"/>
        <end position="601"/>
    </location>
</feature>
<dbReference type="InterPro" id="IPR005565">
    <property type="entry name" value="Hemolysn_activator_HlyB_C"/>
</dbReference>
<evidence type="ECO:0000313" key="7">
    <source>
        <dbReference type="EMBL" id="MDQ8206148.1"/>
    </source>
</evidence>
<proteinExistence type="predicted"/>
<keyword evidence="1" id="KW-1134">Transmembrane beta strand</keyword>
<protein>
    <submittedName>
        <fullName evidence="7">ShlB/FhaC/HecB family hemolysin secretion/activation protein</fullName>
    </submittedName>
</protein>
<keyword evidence="2" id="KW-0812">Transmembrane</keyword>
<evidence type="ECO:0000256" key="4">
    <source>
        <dbReference type="SAM" id="SignalP"/>
    </source>
</evidence>
<keyword evidence="3" id="KW-0998">Cell outer membrane</keyword>
<feature type="domain" description="Polypeptide-transport-associated ShlB-type" evidence="6">
    <location>
        <begin position="110"/>
        <end position="171"/>
    </location>
</feature>
<dbReference type="Proteomes" id="UP001225316">
    <property type="component" value="Unassembled WGS sequence"/>
</dbReference>
<keyword evidence="1" id="KW-0472">Membrane</keyword>
<name>A0ABU1AQ31_9BACT</name>
<dbReference type="PANTHER" id="PTHR34597:SF3">
    <property type="entry name" value="OUTER MEMBRANE TRANSPORTER CDIB"/>
    <property type="match status" value="1"/>
</dbReference>
<evidence type="ECO:0000256" key="3">
    <source>
        <dbReference type="ARBA" id="ARBA00023237"/>
    </source>
</evidence>
<sequence length="601" mass="66515">MSVKNTSAFIHLSSRLLLAPLMIAAAANPLHAQNLEKIQPEPVPQLVEPLVSDSPTLDIQQLRTDLIGANQGEQILLQELKQLIILKDPAQLDTLQLQPGRTTNLAEYPELDSEGMRGVIELYLGLPVSQESLQRLRYSIKLILSQDGKPFSSVYIPPQDITAGAVQIVVRPSTVGELRVEGAQYFSEASYLSRLQLKADGQIDPKTIRTGIDRMNQNSFRSAAVRVEKGEAPGTTDVVLQVRERQPYRVFAGYNNTGSLSTTEDRMFVGFTLGNVFGRAHQMTMQATSDLDIEHSKSVSGNYTMDLPYNHTATFFGAYSEIVSLPSGGFDQAGTSWQLGLNYQIPLPPIGQAYSHRVNLGLDYKSSDNNLELNLAPFIIPIYDNLTHVAQFRAQYQGSLTDRFGSTSFAAKLTYSPGNLGSKNEDDAFGQSRAFATADYIYTNFELSRSTHFTGIMDGWTWLLRGELQLSDSNLLSSEQFSAGGSNSVRGYEESEVVGDNAYFISQELQLPIIPTKLRLPGYERDGALRLFVFEDYAKTWNTDKLSGEEGFSLHSVGAGLRYQVAQDLTFNLSHGWQLRDSGSSSTGDNYRSHVSIQFSY</sequence>
<organism evidence="7 8">
    <name type="scientific">Thalassobacterium maritimum</name>
    <dbReference type="NCBI Taxonomy" id="3041265"/>
    <lineage>
        <taxon>Bacteria</taxon>
        <taxon>Pseudomonadati</taxon>
        <taxon>Verrucomicrobiota</taxon>
        <taxon>Opitutia</taxon>
        <taxon>Puniceicoccales</taxon>
        <taxon>Coraliomargaritaceae</taxon>
        <taxon>Thalassobacterium</taxon>
    </lineage>
</organism>
<evidence type="ECO:0000256" key="1">
    <source>
        <dbReference type="ARBA" id="ARBA00022452"/>
    </source>
</evidence>
<evidence type="ECO:0000259" key="6">
    <source>
        <dbReference type="Pfam" id="PF08479"/>
    </source>
</evidence>
<dbReference type="RefSeq" id="WP_308948147.1">
    <property type="nucleotide sequence ID" value="NZ_JARXHW010000002.1"/>
</dbReference>
<dbReference type="InterPro" id="IPR013686">
    <property type="entry name" value="Polypept-transport_assoc_ShlB"/>
</dbReference>
<feature type="signal peptide" evidence="4">
    <location>
        <begin position="1"/>
        <end position="32"/>
    </location>
</feature>
<dbReference type="Gene3D" id="2.40.160.50">
    <property type="entry name" value="membrane protein fhac: a member of the omp85/tpsb transporter family"/>
    <property type="match status" value="1"/>
</dbReference>
<comment type="caution">
    <text evidence="7">The sequence shown here is derived from an EMBL/GenBank/DDBJ whole genome shotgun (WGS) entry which is preliminary data.</text>
</comment>
<feature type="domain" description="Haemolysin activator HlyB C-terminal" evidence="5">
    <location>
        <begin position="234"/>
        <end position="562"/>
    </location>
</feature>
<evidence type="ECO:0000259" key="5">
    <source>
        <dbReference type="Pfam" id="PF03865"/>
    </source>
</evidence>
<gene>
    <name evidence="7" type="ORF">QEH52_01405</name>
</gene>
<dbReference type="Pfam" id="PF03865">
    <property type="entry name" value="ShlB"/>
    <property type="match status" value="1"/>
</dbReference>
<dbReference type="Gene3D" id="3.10.20.310">
    <property type="entry name" value="membrane protein fhac"/>
    <property type="match status" value="1"/>
</dbReference>
<keyword evidence="4" id="KW-0732">Signal</keyword>
<accession>A0ABU1AQ31</accession>
<evidence type="ECO:0000313" key="8">
    <source>
        <dbReference type="Proteomes" id="UP001225316"/>
    </source>
</evidence>
<dbReference type="Pfam" id="PF08479">
    <property type="entry name" value="POTRA_2"/>
    <property type="match status" value="1"/>
</dbReference>
<reference evidence="7 8" key="1">
    <citation type="submission" date="2023-04" db="EMBL/GenBank/DDBJ databases">
        <title>A novel bacteria isolated from coastal sediment.</title>
        <authorList>
            <person name="Liu X.-J."/>
            <person name="Du Z.-J."/>
        </authorList>
    </citation>
    <scope>NUCLEOTIDE SEQUENCE [LARGE SCALE GENOMIC DNA]</scope>
    <source>
        <strain evidence="7 8">SDUM461003</strain>
    </source>
</reference>
<dbReference type="InterPro" id="IPR051544">
    <property type="entry name" value="TPS_OM_transporter"/>
</dbReference>
<dbReference type="PANTHER" id="PTHR34597">
    <property type="entry name" value="SLR1661 PROTEIN"/>
    <property type="match status" value="1"/>
</dbReference>
<keyword evidence="8" id="KW-1185">Reference proteome</keyword>